<feature type="non-terminal residue" evidence="2">
    <location>
        <position position="543"/>
    </location>
</feature>
<evidence type="ECO:0000313" key="2">
    <source>
        <dbReference type="EMBL" id="KAK5125872.1"/>
    </source>
</evidence>
<feature type="region of interest" description="Disordered" evidence="1">
    <location>
        <begin position="57"/>
        <end position="155"/>
    </location>
</feature>
<protein>
    <submittedName>
        <fullName evidence="2">Uncharacterized protein</fullName>
    </submittedName>
</protein>
<reference evidence="2 3" key="1">
    <citation type="submission" date="2023-08" db="EMBL/GenBank/DDBJ databases">
        <title>Black Yeasts Isolated from many extreme environments.</title>
        <authorList>
            <person name="Coleine C."/>
            <person name="Stajich J.E."/>
            <person name="Selbmann L."/>
        </authorList>
    </citation>
    <scope>NUCLEOTIDE SEQUENCE [LARGE SCALE GENOMIC DNA]</scope>
    <source>
        <strain evidence="2 3">CCFEE 536</strain>
    </source>
</reference>
<evidence type="ECO:0000256" key="1">
    <source>
        <dbReference type="SAM" id="MobiDB-lite"/>
    </source>
</evidence>
<feature type="compositionally biased region" description="Low complexity" evidence="1">
    <location>
        <begin position="265"/>
        <end position="276"/>
    </location>
</feature>
<evidence type="ECO:0000313" key="3">
    <source>
        <dbReference type="Proteomes" id="UP001357485"/>
    </source>
</evidence>
<accession>A0ABR0KTP8</accession>
<organism evidence="2 3">
    <name type="scientific">Cryomyces antarcticus</name>
    <dbReference type="NCBI Taxonomy" id="329879"/>
    <lineage>
        <taxon>Eukaryota</taxon>
        <taxon>Fungi</taxon>
        <taxon>Dikarya</taxon>
        <taxon>Ascomycota</taxon>
        <taxon>Pezizomycotina</taxon>
        <taxon>Dothideomycetes</taxon>
        <taxon>Dothideomycetes incertae sedis</taxon>
        <taxon>Cryomyces</taxon>
    </lineage>
</organism>
<feature type="compositionally biased region" description="Polar residues" evidence="1">
    <location>
        <begin position="277"/>
        <end position="290"/>
    </location>
</feature>
<feature type="compositionally biased region" description="Polar residues" evidence="1">
    <location>
        <begin position="122"/>
        <end position="133"/>
    </location>
</feature>
<comment type="caution">
    <text evidence="2">The sequence shown here is derived from an EMBL/GenBank/DDBJ whole genome shotgun (WGS) entry which is preliminary data.</text>
</comment>
<feature type="compositionally biased region" description="Basic and acidic residues" evidence="1">
    <location>
        <begin position="58"/>
        <end position="76"/>
    </location>
</feature>
<proteinExistence type="predicted"/>
<dbReference type="EMBL" id="JAVRRA010024932">
    <property type="protein sequence ID" value="KAK5125872.1"/>
    <property type="molecule type" value="Genomic_DNA"/>
</dbReference>
<gene>
    <name evidence="2" type="ORF">LTR16_003205</name>
</gene>
<feature type="compositionally biased region" description="Polar residues" evidence="1">
    <location>
        <begin position="252"/>
        <end position="263"/>
    </location>
</feature>
<sequence>MISDAKENTVNSRRPSISVPFDFRHLNYMQRRELPALDKSSQQELVAEFCAVRNSQRPRRELQGIRAEDLSSRKLSSDVSNAQEPSLMDPTTSPRSRRGSSEHQKWSFSSNSTPLAHRSIRSADTFSQYASKQHSPKSVKGTVTRPTRTSSVGALARKDSSVAASQSTIAPDLAKFGDGDASVAAPLLPTPGGTARQLMPLISPAYSTDLEDVPEEAEGYFAHRASIAKPDAAQYGSYLRQWQSFPLPSDRSQLRASYMSPTHPQQPSSRPMSQMSDTLGSPLSTVSSRMSVAPAKRSSAVQGGIDSSWEDDVDYCYEHEAEADCDFSWDLISKEQPAIPSEKDGRQQALEIRSSPLFSEPSSFLNEDFEFSPAVHVSLDVSSQLTQEAMHKKVLADKNTDCLYASYLSDLKPKHSVAGSLAGDSARVSKTSSDDSYENLWRPIYRSWSTTGGLQRRRRMPRLFPTIAYQVQCPAAPMTYKRSSVARNGAAADHQQPLLLTGENYPTYLSRLLEATPPAAQQRQFVDRCSFSTASPPCAERPL</sequence>
<feature type="region of interest" description="Disordered" evidence="1">
    <location>
        <begin position="252"/>
        <end position="304"/>
    </location>
</feature>
<dbReference type="Proteomes" id="UP001357485">
    <property type="component" value="Unassembled WGS sequence"/>
</dbReference>
<keyword evidence="3" id="KW-1185">Reference proteome</keyword>
<name>A0ABR0KTP8_9PEZI</name>